<proteinExistence type="inferred from homology"/>
<evidence type="ECO:0000256" key="4">
    <source>
        <dbReference type="PIRNR" id="PIRNR006078"/>
    </source>
</evidence>
<dbReference type="GO" id="GO:0008887">
    <property type="term" value="F:glycerate kinase activity"/>
    <property type="evidence" value="ECO:0007669"/>
    <property type="project" value="UniProtKB-UniRule"/>
</dbReference>
<comment type="caution">
    <text evidence="5">The sequence shown here is derived from an EMBL/GenBank/DDBJ whole genome shotgun (WGS) entry which is preliminary data.</text>
</comment>
<organism evidence="5 6">
    <name type="scientific">Saonia flava</name>
    <dbReference type="NCBI Taxonomy" id="523696"/>
    <lineage>
        <taxon>Bacteria</taxon>
        <taxon>Pseudomonadati</taxon>
        <taxon>Bacteroidota</taxon>
        <taxon>Flavobacteriia</taxon>
        <taxon>Flavobacteriales</taxon>
        <taxon>Flavobacteriaceae</taxon>
        <taxon>Saonia</taxon>
    </lineage>
</organism>
<accession>A0A846QVG0</accession>
<dbReference type="Gene3D" id="3.40.50.10350">
    <property type="entry name" value="Glycerate kinase, domain 1"/>
    <property type="match status" value="1"/>
</dbReference>
<evidence type="ECO:0000256" key="2">
    <source>
        <dbReference type="ARBA" id="ARBA00022679"/>
    </source>
</evidence>
<dbReference type="Pfam" id="PF02595">
    <property type="entry name" value="Gly_kinase"/>
    <property type="match status" value="1"/>
</dbReference>
<dbReference type="PANTHER" id="PTHR21599">
    <property type="entry name" value="GLYCERATE KINASE"/>
    <property type="match status" value="1"/>
</dbReference>
<evidence type="ECO:0000313" key="5">
    <source>
        <dbReference type="EMBL" id="NJB70562.1"/>
    </source>
</evidence>
<keyword evidence="3 4" id="KW-0418">Kinase</keyword>
<keyword evidence="2 4" id="KW-0808">Transferase</keyword>
<reference evidence="5 6" key="1">
    <citation type="submission" date="2020-03" db="EMBL/GenBank/DDBJ databases">
        <title>Genomic Encyclopedia of Type Strains, Phase IV (KMG-IV): sequencing the most valuable type-strain genomes for metagenomic binning, comparative biology and taxonomic classification.</title>
        <authorList>
            <person name="Goeker M."/>
        </authorList>
    </citation>
    <scope>NUCLEOTIDE SEQUENCE [LARGE SCALE GENOMIC DNA]</scope>
    <source>
        <strain evidence="5 6">DSM 29762</strain>
    </source>
</reference>
<dbReference type="AlphaFoldDB" id="A0A846QVG0"/>
<dbReference type="EMBL" id="JAATJJ010000001">
    <property type="protein sequence ID" value="NJB70562.1"/>
    <property type="molecule type" value="Genomic_DNA"/>
</dbReference>
<dbReference type="InterPro" id="IPR004381">
    <property type="entry name" value="Glycerate_kinase"/>
</dbReference>
<dbReference type="InterPro" id="IPR018193">
    <property type="entry name" value="Glyc_kinase_flavodox-like_fold"/>
</dbReference>
<dbReference type="NCBIfam" id="TIGR00045">
    <property type="entry name" value="glycerate kinase"/>
    <property type="match status" value="1"/>
</dbReference>
<evidence type="ECO:0000256" key="1">
    <source>
        <dbReference type="ARBA" id="ARBA00006284"/>
    </source>
</evidence>
<dbReference type="InterPro" id="IPR036129">
    <property type="entry name" value="Glycerate_kinase_sf"/>
</dbReference>
<evidence type="ECO:0000313" key="6">
    <source>
        <dbReference type="Proteomes" id="UP000590442"/>
    </source>
</evidence>
<evidence type="ECO:0000256" key="3">
    <source>
        <dbReference type="ARBA" id="ARBA00022777"/>
    </source>
</evidence>
<dbReference type="Proteomes" id="UP000590442">
    <property type="component" value="Unassembled WGS sequence"/>
</dbReference>
<dbReference type="PIRSF" id="PIRSF006078">
    <property type="entry name" value="GlxK"/>
    <property type="match status" value="1"/>
</dbReference>
<keyword evidence="6" id="KW-1185">Reference proteome</keyword>
<dbReference type="RefSeq" id="WP_167961474.1">
    <property type="nucleotide sequence ID" value="NZ_JAATJJ010000001.1"/>
</dbReference>
<dbReference type="InterPro" id="IPR018197">
    <property type="entry name" value="Glycerate_kinase_RE-like"/>
</dbReference>
<dbReference type="SUPFAM" id="SSF110738">
    <property type="entry name" value="Glycerate kinase I"/>
    <property type="match status" value="1"/>
</dbReference>
<sequence>MKILLIPDKFKGSASAKEVVAALIKGIKRAVPHANIKSFLASDGGDGFLDAVFNYIDAEEVKTKTFDPLGRPITASYLLNKENKSAYIEMAKASGMELLTADERNPMDTTTFGTGVLIKNAVSQGANKIYVGLGGSATNDGGVGMAKALGYGFKDHSGETIDPIGKNLINIQSIESKSLERYLGVSFYAVNDVQNPLYGKQGAAYVYAKQKGASDADIEDLDAGLVHLSKIVKEQLNKDIAHVSGAGAAGGLGYGLKTFLNAEYVVGIEFLLGLAKIPQLLKKQKIDYIITGEGKIDGQTLNGKLIKGVVDMGKQHKIPVLGVCGKLDIDKKELFSLGLHDALEISEASKSLNYNMSHAPELIENAIYMYFQDMA</sequence>
<dbReference type="PANTHER" id="PTHR21599:SF0">
    <property type="entry name" value="GLYCERATE KINASE"/>
    <property type="match status" value="1"/>
</dbReference>
<comment type="similarity">
    <text evidence="1 4">Belongs to the glycerate kinase type-1 family.</text>
</comment>
<dbReference type="EC" id="2.7.1.31" evidence="5"/>
<dbReference type="Gene3D" id="3.90.1510.10">
    <property type="entry name" value="Glycerate kinase, domain 2"/>
    <property type="match status" value="1"/>
</dbReference>
<dbReference type="GO" id="GO:0031388">
    <property type="term" value="P:organic acid phosphorylation"/>
    <property type="evidence" value="ECO:0007669"/>
    <property type="project" value="UniProtKB-UniRule"/>
</dbReference>
<name>A0A846QVG0_9FLAO</name>
<gene>
    <name evidence="5" type="ORF">GGR42_001024</name>
</gene>
<protein>
    <submittedName>
        <fullName evidence="5">Glycerate kinase</fullName>
        <ecNumber evidence="5">2.7.1.31</ecNumber>
    </submittedName>
</protein>